<dbReference type="AlphaFoldDB" id="A0A0F9YEI0"/>
<keyword evidence="4" id="KW-0808">Transferase</keyword>
<evidence type="ECO:0000256" key="6">
    <source>
        <dbReference type="ARBA" id="ARBA00022723"/>
    </source>
</evidence>
<dbReference type="EMBL" id="LAZR01000004">
    <property type="protein sequence ID" value="KKO10622.1"/>
    <property type="molecule type" value="Genomic_DNA"/>
</dbReference>
<dbReference type="InterPro" id="IPR030390">
    <property type="entry name" value="MeTrfase_TrmA_AS"/>
</dbReference>
<keyword evidence="2" id="KW-0698">rRNA processing</keyword>
<proteinExistence type="inferred from homology"/>
<gene>
    <name evidence="9" type="ORF">LCGC14_0021020</name>
</gene>
<dbReference type="InterPro" id="IPR030391">
    <property type="entry name" value="MeTrfase_TrmA_CS"/>
</dbReference>
<dbReference type="GO" id="GO:0070475">
    <property type="term" value="P:rRNA base methylation"/>
    <property type="evidence" value="ECO:0007669"/>
    <property type="project" value="TreeGrafter"/>
</dbReference>
<dbReference type="InterPro" id="IPR002792">
    <property type="entry name" value="TRAM_dom"/>
</dbReference>
<evidence type="ECO:0000256" key="2">
    <source>
        <dbReference type="ARBA" id="ARBA00022552"/>
    </source>
</evidence>
<dbReference type="PANTHER" id="PTHR11061">
    <property type="entry name" value="RNA M5U METHYLTRANSFERASE"/>
    <property type="match status" value="1"/>
</dbReference>
<evidence type="ECO:0000256" key="7">
    <source>
        <dbReference type="ARBA" id="ARBA00023004"/>
    </source>
</evidence>
<comment type="caution">
    <text evidence="9">The sequence shown here is derived from an EMBL/GenBank/DDBJ whole genome shotgun (WGS) entry which is preliminary data.</text>
</comment>
<feature type="domain" description="TRAM" evidence="8">
    <location>
        <begin position="9"/>
        <end position="67"/>
    </location>
</feature>
<dbReference type="FunFam" id="3.40.50.150:FF:000009">
    <property type="entry name" value="23S rRNA (Uracil(1939)-C(5))-methyltransferase RlmD"/>
    <property type="match status" value="1"/>
</dbReference>
<sequence length="467" mass="51338">MTKSRRRRQKLPAEAVSVTIERLSHEGRGVGKIDGKIVFVDGALPGEEVTAVYRAQRSQYDELKVQDIVTPSAQRVQPPCAVAAICGGCVLQHLAPSGQLDLKQQVLADQLKHTGGISDFAVLPAMTGDTEFYRRKARLAVRYVHKKADVLVGFREAANTFITDMHHCSVLVKPVADLISPLRALILSLDACRDIPQIEVAVGETHCVATEQMSEVLRVALVLRHLAPLADADLKRLQEFADTHGIEWFLQSGGPDTVKKFWPADDNTSLYYFLPQPADRSGAPQSPITIEFRPGDFTQVNAAINRQMIDQALDLLDLQAEDNVLDLFCGLGNFTLAIALRCNSVTGVEGGQDMVTRATRNAERNNIANASFYAADLFTDFDSSTWAKPGYNKLLLDPPRSGAIEIVTRIRELLPQKIVYVSCNPATLARDSAELQRQGYELVSAGVMDMFPHTGHVESMALFTLKT</sequence>
<dbReference type="CDD" id="cd02440">
    <property type="entry name" value="AdoMet_MTases"/>
    <property type="match status" value="1"/>
</dbReference>
<evidence type="ECO:0000259" key="8">
    <source>
        <dbReference type="PROSITE" id="PS50926"/>
    </source>
</evidence>
<dbReference type="InterPro" id="IPR001566">
    <property type="entry name" value="23S_rRNA_MeTrfase_RlmD"/>
</dbReference>
<dbReference type="FunFam" id="2.40.50.140:FF:000097">
    <property type="entry name" value="23S rRNA (uracil(1939)-C(5))-methyltransferase RlmD"/>
    <property type="match status" value="1"/>
</dbReference>
<protein>
    <recommendedName>
        <fullName evidence="8">TRAM domain-containing protein</fullName>
    </recommendedName>
</protein>
<evidence type="ECO:0000256" key="1">
    <source>
        <dbReference type="ARBA" id="ARBA00022485"/>
    </source>
</evidence>
<dbReference type="NCBIfam" id="TIGR00479">
    <property type="entry name" value="rumA"/>
    <property type="match status" value="1"/>
</dbReference>
<dbReference type="PROSITE" id="PS01231">
    <property type="entry name" value="TRMA_2"/>
    <property type="match status" value="1"/>
</dbReference>
<keyword evidence="5" id="KW-0949">S-adenosyl-L-methionine</keyword>
<evidence type="ECO:0000256" key="3">
    <source>
        <dbReference type="ARBA" id="ARBA00022603"/>
    </source>
</evidence>
<dbReference type="PANTHER" id="PTHR11061:SF49">
    <property type="entry name" value="23S RRNA (URACIL(1939)-C(5))-METHYLTRANSFERASE RLMD"/>
    <property type="match status" value="1"/>
</dbReference>
<dbReference type="InterPro" id="IPR029063">
    <property type="entry name" value="SAM-dependent_MTases_sf"/>
</dbReference>
<dbReference type="Pfam" id="PF01938">
    <property type="entry name" value="TRAM"/>
    <property type="match status" value="1"/>
</dbReference>
<keyword evidence="7" id="KW-0408">Iron</keyword>
<dbReference type="Gene3D" id="2.40.50.140">
    <property type="entry name" value="Nucleic acid-binding proteins"/>
    <property type="match status" value="1"/>
</dbReference>
<evidence type="ECO:0000256" key="4">
    <source>
        <dbReference type="ARBA" id="ARBA00022679"/>
    </source>
</evidence>
<dbReference type="GO" id="GO:0051539">
    <property type="term" value="F:4 iron, 4 sulfur cluster binding"/>
    <property type="evidence" value="ECO:0007669"/>
    <property type="project" value="UniProtKB-KW"/>
</dbReference>
<dbReference type="InterPro" id="IPR010280">
    <property type="entry name" value="U5_MeTrfase_fam"/>
</dbReference>
<dbReference type="Gene3D" id="2.40.50.1070">
    <property type="match status" value="1"/>
</dbReference>
<dbReference type="GO" id="GO:0046872">
    <property type="term" value="F:metal ion binding"/>
    <property type="evidence" value="ECO:0007669"/>
    <property type="project" value="UniProtKB-KW"/>
</dbReference>
<keyword evidence="1" id="KW-0004">4Fe-4S</keyword>
<reference evidence="9" key="1">
    <citation type="journal article" date="2015" name="Nature">
        <title>Complex archaea that bridge the gap between prokaryotes and eukaryotes.</title>
        <authorList>
            <person name="Spang A."/>
            <person name="Saw J.H."/>
            <person name="Jorgensen S.L."/>
            <person name="Zaremba-Niedzwiedzka K."/>
            <person name="Martijn J."/>
            <person name="Lind A.E."/>
            <person name="van Eijk R."/>
            <person name="Schleper C."/>
            <person name="Guy L."/>
            <person name="Ettema T.J."/>
        </authorList>
    </citation>
    <scope>NUCLEOTIDE SEQUENCE</scope>
</reference>
<dbReference type="GO" id="GO:0070041">
    <property type="term" value="F:rRNA (uridine-C5-)-methyltransferase activity"/>
    <property type="evidence" value="ECO:0007669"/>
    <property type="project" value="TreeGrafter"/>
</dbReference>
<dbReference type="NCBIfam" id="NF009639">
    <property type="entry name" value="PRK13168.1"/>
    <property type="match status" value="1"/>
</dbReference>
<keyword evidence="3" id="KW-0489">Methyltransferase</keyword>
<dbReference type="PROSITE" id="PS50926">
    <property type="entry name" value="TRAM"/>
    <property type="match status" value="1"/>
</dbReference>
<keyword evidence="1" id="KW-0411">Iron-sulfur</keyword>
<dbReference type="SUPFAM" id="SSF50249">
    <property type="entry name" value="Nucleic acid-binding proteins"/>
    <property type="match status" value="1"/>
</dbReference>
<accession>A0A0F9YEI0</accession>
<dbReference type="SUPFAM" id="SSF53335">
    <property type="entry name" value="S-adenosyl-L-methionine-dependent methyltransferases"/>
    <property type="match status" value="1"/>
</dbReference>
<dbReference type="HAMAP" id="MF_01010">
    <property type="entry name" value="23SrRNA_methyltr_RlmD"/>
    <property type="match status" value="1"/>
</dbReference>
<keyword evidence="6" id="KW-0479">Metal-binding</keyword>
<organism evidence="9">
    <name type="scientific">marine sediment metagenome</name>
    <dbReference type="NCBI Taxonomy" id="412755"/>
    <lineage>
        <taxon>unclassified sequences</taxon>
        <taxon>metagenomes</taxon>
        <taxon>ecological metagenomes</taxon>
    </lineage>
</organism>
<evidence type="ECO:0000313" key="9">
    <source>
        <dbReference type="EMBL" id="KKO10622.1"/>
    </source>
</evidence>
<dbReference type="Gene3D" id="3.40.50.150">
    <property type="entry name" value="Vaccinia Virus protein VP39"/>
    <property type="match status" value="1"/>
</dbReference>
<name>A0A0F9YEI0_9ZZZZ</name>
<dbReference type="PROSITE" id="PS51687">
    <property type="entry name" value="SAM_MT_RNA_M5U"/>
    <property type="match status" value="1"/>
</dbReference>
<evidence type="ECO:0000256" key="5">
    <source>
        <dbReference type="ARBA" id="ARBA00022691"/>
    </source>
</evidence>
<dbReference type="InterPro" id="IPR012340">
    <property type="entry name" value="NA-bd_OB-fold"/>
</dbReference>
<dbReference type="PROSITE" id="PS01230">
    <property type="entry name" value="TRMA_1"/>
    <property type="match status" value="1"/>
</dbReference>
<dbReference type="GO" id="GO:0003723">
    <property type="term" value="F:RNA binding"/>
    <property type="evidence" value="ECO:0007669"/>
    <property type="project" value="InterPro"/>
</dbReference>
<dbReference type="Pfam" id="PF05958">
    <property type="entry name" value="tRNA_U5-meth_tr"/>
    <property type="match status" value="1"/>
</dbReference>